<dbReference type="Proteomes" id="UP001165270">
    <property type="component" value="Unassembled WGS sequence"/>
</dbReference>
<accession>A0ABS9XG99</accession>
<gene>
    <name evidence="1" type="ORF">MQN93_09405</name>
</gene>
<organism evidence="1 2">
    <name type="scientific">Streptomyces spinosisporus</name>
    <dbReference type="NCBI Taxonomy" id="2927582"/>
    <lineage>
        <taxon>Bacteria</taxon>
        <taxon>Bacillati</taxon>
        <taxon>Actinomycetota</taxon>
        <taxon>Actinomycetes</taxon>
        <taxon>Kitasatosporales</taxon>
        <taxon>Streptomycetaceae</taxon>
        <taxon>Streptomyces</taxon>
    </lineage>
</organism>
<name>A0ABS9XG99_9ACTN</name>
<protein>
    <recommendedName>
        <fullName evidence="3">Phage tail protein</fullName>
    </recommendedName>
</protein>
<keyword evidence="2" id="KW-1185">Reference proteome</keyword>
<evidence type="ECO:0000313" key="1">
    <source>
        <dbReference type="EMBL" id="MCI3239937.1"/>
    </source>
</evidence>
<proteinExistence type="predicted"/>
<sequence length="287" mass="28773">MATIPPLPSRDDVLRLARSTTDITGQLLDTAGNLTRIAVNTFDPRDGSGPEVLRVLRETTAELAEASASPQAQEAFYRIVDTLTRLGTSGAPLAVHPVSEPAQALLTALGDSLLPVLDAVEPAVEEFADALGDLVEATSPLLPAAAGLAAGALLAVTPVLRSAADVLRDSSPELARIADALTTALAPLMPLQVALAERAAAAGAGLVGAALTPLADLAEAAAASTKAVRPVLVAGEEMLVSGLGRIQPALLAGASRAGRLARAGAVRVSAAVSPAVERGVVVAVTPA</sequence>
<dbReference type="EMBL" id="JALDAX010000003">
    <property type="protein sequence ID" value="MCI3239937.1"/>
    <property type="molecule type" value="Genomic_DNA"/>
</dbReference>
<evidence type="ECO:0000313" key="2">
    <source>
        <dbReference type="Proteomes" id="UP001165270"/>
    </source>
</evidence>
<comment type="caution">
    <text evidence="1">The sequence shown here is derived from an EMBL/GenBank/DDBJ whole genome shotgun (WGS) entry which is preliminary data.</text>
</comment>
<dbReference type="RefSeq" id="WP_242709089.1">
    <property type="nucleotide sequence ID" value="NZ_JALDAX010000003.1"/>
</dbReference>
<evidence type="ECO:0008006" key="3">
    <source>
        <dbReference type="Google" id="ProtNLM"/>
    </source>
</evidence>
<reference evidence="1" key="1">
    <citation type="submission" date="2022-03" db="EMBL/GenBank/DDBJ databases">
        <title>Streptomyces 7R015 and 7R016 isolated from Barleria lupulina in Thailand.</title>
        <authorList>
            <person name="Kanchanasin P."/>
            <person name="Phongsopitanun W."/>
            <person name="Tanasupawat S."/>
        </authorList>
    </citation>
    <scope>NUCLEOTIDE SEQUENCE</scope>
    <source>
        <strain evidence="1">7R016</strain>
    </source>
</reference>